<organism evidence="4 5">
    <name type="scientific">Cyclobacterium marinum (strain ATCC 25205 / DSM 745 / LMG 13164 / NCIMB 1802)</name>
    <name type="common">Flectobacillus marinus</name>
    <dbReference type="NCBI Taxonomy" id="880070"/>
    <lineage>
        <taxon>Bacteria</taxon>
        <taxon>Pseudomonadati</taxon>
        <taxon>Bacteroidota</taxon>
        <taxon>Cytophagia</taxon>
        <taxon>Cytophagales</taxon>
        <taxon>Cyclobacteriaceae</taxon>
        <taxon>Cyclobacterium</taxon>
    </lineage>
</organism>
<dbReference type="STRING" id="880070.Cycma_2458"/>
<dbReference type="KEGG" id="cmr:Cycma_2458"/>
<protein>
    <submittedName>
        <fullName evidence="4">Sulfatase</fullName>
    </submittedName>
</protein>
<gene>
    <name evidence="4" type="ordered locus">Cycma_2458</name>
</gene>
<evidence type="ECO:0000313" key="5">
    <source>
        <dbReference type="Proteomes" id="UP000001635"/>
    </source>
</evidence>
<dbReference type="PANTHER" id="PTHR42693">
    <property type="entry name" value="ARYLSULFATASE FAMILY MEMBER"/>
    <property type="match status" value="1"/>
</dbReference>
<dbReference type="RefSeq" id="WP_014020493.1">
    <property type="nucleotide sequence ID" value="NC_015914.1"/>
</dbReference>
<name>G0IUX6_CYCMS</name>
<accession>G0IUX6</accession>
<dbReference type="InterPro" id="IPR000917">
    <property type="entry name" value="Sulfatase_N"/>
</dbReference>
<dbReference type="Gene3D" id="3.40.720.10">
    <property type="entry name" value="Alkaline Phosphatase, subunit A"/>
    <property type="match status" value="1"/>
</dbReference>
<feature type="domain" description="Sulfatase N-terminal" evidence="3">
    <location>
        <begin position="28"/>
        <end position="350"/>
    </location>
</feature>
<dbReference type="GO" id="GO:0004065">
    <property type="term" value="F:arylsulfatase activity"/>
    <property type="evidence" value="ECO:0007669"/>
    <property type="project" value="TreeGrafter"/>
</dbReference>
<evidence type="ECO:0000256" key="2">
    <source>
        <dbReference type="ARBA" id="ARBA00022801"/>
    </source>
</evidence>
<evidence type="ECO:0000256" key="1">
    <source>
        <dbReference type="ARBA" id="ARBA00008779"/>
    </source>
</evidence>
<dbReference type="eggNOG" id="COG3119">
    <property type="taxonomic scope" value="Bacteria"/>
</dbReference>
<evidence type="ECO:0000313" key="4">
    <source>
        <dbReference type="EMBL" id="AEL26200.1"/>
    </source>
</evidence>
<dbReference type="Pfam" id="PF00884">
    <property type="entry name" value="Sulfatase"/>
    <property type="match status" value="1"/>
</dbReference>
<sequence length="486" mass="54232">MYNKFLCTIVFIGLFLHSYVWGQEIGLPNIVLIYADDLGYGDLGSYGALDIETPNLDKLANEGMRFTNFEVAQAVCSASRAGIMTGTYPNRIGLSGALNPHAIIGLNPSEETLAELVKKAGNYKTALFGKWHLGHHRPFLPLQQGFDEFVGLPYSNDMWKWTYDMHLATPETHARKASYPELPLLQGNTTRAYIKNLEDQAKLTTLYTEEATRFIKENQSGPFLLVVPHSMPHVPLAVSEKFKGKSNQGLYGDVIMEIDWSVGEIIKALDDNELSENTIVIFTSDNGPWLNFGDHAGSAGGLREGKGTSFEGGQRVPCIVKWPAKIPSGTINNNLASTIDFFPTFAEILQVPLPERKIDGVSILELWENKPGARPRETFNYYYQKNALEAIRKDNWKLVFPHVHRTYKGSTLGKEGVNGPTKQAKTDLALYDLRRDPGERYDVQEENPEIVAELSALAKEVRKDLGDDLLGITGENRREPGRIKSN</sequence>
<reference evidence="5" key="1">
    <citation type="submission" date="2011-07" db="EMBL/GenBank/DDBJ databases">
        <title>The complete genome of Cyclobacterium marinum DSM 745.</title>
        <authorList>
            <person name="Lucas S."/>
            <person name="Han J."/>
            <person name="Lapidus A."/>
            <person name="Bruce D."/>
            <person name="Goodwin L."/>
            <person name="Pitluck S."/>
            <person name="Peters L."/>
            <person name="Kyrpides N."/>
            <person name="Mavromatis K."/>
            <person name="Ivanova N."/>
            <person name="Ovchinnikova G."/>
            <person name="Chertkov O."/>
            <person name="Detter J.C."/>
            <person name="Tapia R."/>
            <person name="Han C."/>
            <person name="Land M."/>
            <person name="Hauser L."/>
            <person name="Markowitz V."/>
            <person name="Cheng J.-F."/>
            <person name="Hugenholtz P."/>
            <person name="Woyke T."/>
            <person name="Wu D."/>
            <person name="Tindall B."/>
            <person name="Schuetze A."/>
            <person name="Brambilla E."/>
            <person name="Klenk H.-P."/>
            <person name="Eisen J.A."/>
        </authorList>
    </citation>
    <scope>NUCLEOTIDE SEQUENCE [LARGE SCALE GENOMIC DNA]</scope>
    <source>
        <strain evidence="5">ATCC 25205 / DSM 745 / LMG 13164 / NCIMB 1802</strain>
    </source>
</reference>
<dbReference type="OrthoDB" id="9764377at2"/>
<dbReference type="CDD" id="cd16026">
    <property type="entry name" value="GALNS_like"/>
    <property type="match status" value="1"/>
</dbReference>
<keyword evidence="5" id="KW-1185">Reference proteome</keyword>
<dbReference type="EMBL" id="CP002955">
    <property type="protein sequence ID" value="AEL26200.1"/>
    <property type="molecule type" value="Genomic_DNA"/>
</dbReference>
<dbReference type="InterPro" id="IPR017850">
    <property type="entry name" value="Alkaline_phosphatase_core_sf"/>
</dbReference>
<keyword evidence="2" id="KW-0378">Hydrolase</keyword>
<dbReference type="HOGENOM" id="CLU_006332_10_4_10"/>
<dbReference type="AlphaFoldDB" id="G0IUX6"/>
<dbReference type="SUPFAM" id="SSF53649">
    <property type="entry name" value="Alkaline phosphatase-like"/>
    <property type="match status" value="1"/>
</dbReference>
<proteinExistence type="inferred from homology"/>
<comment type="similarity">
    <text evidence="1">Belongs to the sulfatase family.</text>
</comment>
<dbReference type="PANTHER" id="PTHR42693:SF53">
    <property type="entry name" value="ENDO-4-O-SULFATASE"/>
    <property type="match status" value="1"/>
</dbReference>
<dbReference type="Proteomes" id="UP000001635">
    <property type="component" value="Chromosome"/>
</dbReference>
<dbReference type="Pfam" id="PF14707">
    <property type="entry name" value="Sulfatase_C"/>
    <property type="match status" value="1"/>
</dbReference>
<dbReference type="InterPro" id="IPR050738">
    <property type="entry name" value="Sulfatase"/>
</dbReference>
<dbReference type="Gene3D" id="3.30.1120.10">
    <property type="match status" value="1"/>
</dbReference>
<evidence type="ECO:0000259" key="3">
    <source>
        <dbReference type="Pfam" id="PF00884"/>
    </source>
</evidence>